<protein>
    <submittedName>
        <fullName evidence="4">Alpha/beta hydrolase</fullName>
    </submittedName>
</protein>
<dbReference type="Proteomes" id="UP001055460">
    <property type="component" value="Chromosome"/>
</dbReference>
<dbReference type="GO" id="GO:0016787">
    <property type="term" value="F:hydrolase activity"/>
    <property type="evidence" value="ECO:0007669"/>
    <property type="project" value="UniProtKB-KW"/>
</dbReference>
<evidence type="ECO:0000259" key="3">
    <source>
        <dbReference type="Pfam" id="PF00561"/>
    </source>
</evidence>
<reference evidence="4" key="1">
    <citation type="submission" date="2022-06" db="EMBL/GenBank/DDBJ databases">
        <title>Physiological and biochemical characterization and genomic elucidation of a strain of the genus Ensifer adhaerens M8 that combines arsenic oxidation and chromium reduction.</title>
        <authorList>
            <person name="Li X."/>
            <person name="Yu c."/>
        </authorList>
    </citation>
    <scope>NUCLEOTIDE SEQUENCE</scope>
    <source>
        <strain evidence="4">M8</strain>
    </source>
</reference>
<name>A0A9Q8YC52_ENSAD</name>
<dbReference type="Gene3D" id="3.40.50.1820">
    <property type="entry name" value="alpha/beta hydrolase"/>
    <property type="match status" value="1"/>
</dbReference>
<dbReference type="RefSeq" id="WP_110818627.1">
    <property type="nucleotide sequence ID" value="NZ_CAXURO020000001.1"/>
</dbReference>
<dbReference type="PRINTS" id="PR00412">
    <property type="entry name" value="EPOXHYDRLASE"/>
</dbReference>
<dbReference type="Pfam" id="PF00561">
    <property type="entry name" value="Abhydrolase_1"/>
    <property type="match status" value="1"/>
</dbReference>
<evidence type="ECO:0000313" key="4">
    <source>
        <dbReference type="EMBL" id="USJ25182.1"/>
    </source>
</evidence>
<dbReference type="InterPro" id="IPR029058">
    <property type="entry name" value="AB_hydrolase_fold"/>
</dbReference>
<proteinExistence type="inferred from homology"/>
<dbReference type="OrthoDB" id="9779853at2"/>
<dbReference type="PROSITE" id="PS51318">
    <property type="entry name" value="TAT"/>
    <property type="match status" value="1"/>
</dbReference>
<dbReference type="InterPro" id="IPR006311">
    <property type="entry name" value="TAT_signal"/>
</dbReference>
<feature type="signal peptide" evidence="2">
    <location>
        <begin position="1"/>
        <end position="36"/>
    </location>
</feature>
<dbReference type="EMBL" id="CP098807">
    <property type="protein sequence ID" value="USJ25182.1"/>
    <property type="molecule type" value="Genomic_DNA"/>
</dbReference>
<dbReference type="PANTHER" id="PTHR43433">
    <property type="entry name" value="HYDROLASE, ALPHA/BETA FOLD FAMILY PROTEIN"/>
    <property type="match status" value="1"/>
</dbReference>
<dbReference type="PRINTS" id="PR00111">
    <property type="entry name" value="ABHYDROLASE"/>
</dbReference>
<dbReference type="SUPFAM" id="SSF53474">
    <property type="entry name" value="alpha/beta-Hydrolases"/>
    <property type="match status" value="1"/>
</dbReference>
<dbReference type="AlphaFoldDB" id="A0A9Q8YC52"/>
<feature type="chain" id="PRO_5040412400" evidence="2">
    <location>
        <begin position="37"/>
        <end position="338"/>
    </location>
</feature>
<evidence type="ECO:0000313" key="5">
    <source>
        <dbReference type="Proteomes" id="UP001055460"/>
    </source>
</evidence>
<comment type="similarity">
    <text evidence="1">Belongs to the AB hydrolase superfamily. Bacterial non-heme haloperoxidase / perhydrolase family.</text>
</comment>
<dbReference type="FunFam" id="3.40.50.1820:FF:000205">
    <property type="entry name" value="Non-haem bromoperoxidase BPO-A2"/>
    <property type="match status" value="1"/>
</dbReference>
<evidence type="ECO:0000256" key="1">
    <source>
        <dbReference type="ARBA" id="ARBA00038128"/>
    </source>
</evidence>
<gene>
    <name evidence="4" type="ORF">NE863_09515</name>
</gene>
<accession>A0A9Q8YC52</accession>
<dbReference type="InterPro" id="IPR000639">
    <property type="entry name" value="Epox_hydrolase-like"/>
</dbReference>
<dbReference type="InterPro" id="IPR000073">
    <property type="entry name" value="AB_hydrolase_1"/>
</dbReference>
<dbReference type="InterPro" id="IPR050471">
    <property type="entry name" value="AB_hydrolase"/>
</dbReference>
<keyword evidence="2" id="KW-0732">Signal</keyword>
<keyword evidence="4" id="KW-0378">Hydrolase</keyword>
<dbReference type="PANTHER" id="PTHR43433:SF3">
    <property type="entry name" value="NON-HEME CHLOROPEROXIDASE"/>
    <property type="match status" value="1"/>
</dbReference>
<sequence length="338" mass="35745">MTQAKAVSASVSNGISRRSILSAAFGAAATAAAVNAMNTSAKAASTTATTAGASGTKGANTMGSRIITRDGVEIYYKDWGPKDGPVVVLSHGWPLSSDSWEAQAFHLAANGFRVVTHDRRGHGRSSQPWDGNDMDHYADDLADLINALDLKGVFLAGFSTGGGEISRYIGRHGTSRIARAGLISAVPPLMVKTDRNPGGLPKEVFDGLQAASLKDRSKLYRDIASGPFFGFNRPGAVASQGMIDSFWLQGMMGGHKNTYDSIVAFSQTDFTEDLKKFDVPTLIIHGDDDQIVPIDAAARASKTLVPHADLKVYVGAPHGITDTHKDQLNADLLAFAKA</sequence>
<evidence type="ECO:0000256" key="2">
    <source>
        <dbReference type="SAM" id="SignalP"/>
    </source>
</evidence>
<feature type="domain" description="AB hydrolase-1" evidence="3">
    <location>
        <begin position="85"/>
        <end position="321"/>
    </location>
</feature>
<organism evidence="4 5">
    <name type="scientific">Ensifer adhaerens</name>
    <name type="common">Sinorhizobium morelense</name>
    <dbReference type="NCBI Taxonomy" id="106592"/>
    <lineage>
        <taxon>Bacteria</taxon>
        <taxon>Pseudomonadati</taxon>
        <taxon>Pseudomonadota</taxon>
        <taxon>Alphaproteobacteria</taxon>
        <taxon>Hyphomicrobiales</taxon>
        <taxon>Rhizobiaceae</taxon>
        <taxon>Sinorhizobium/Ensifer group</taxon>
        <taxon>Ensifer</taxon>
    </lineage>
</organism>